<dbReference type="CDD" id="cd00685">
    <property type="entry name" value="Trans_IPPS_HT"/>
    <property type="match status" value="1"/>
</dbReference>
<dbReference type="GO" id="GO:0008299">
    <property type="term" value="P:isoprenoid biosynthetic process"/>
    <property type="evidence" value="ECO:0007669"/>
    <property type="project" value="InterPro"/>
</dbReference>
<evidence type="ECO:0000256" key="4">
    <source>
        <dbReference type="ARBA" id="ARBA00022723"/>
    </source>
</evidence>
<keyword evidence="5" id="KW-0460">Magnesium</keyword>
<dbReference type="PROSITE" id="PS00444">
    <property type="entry name" value="POLYPRENYL_SYNTHASE_2"/>
    <property type="match status" value="1"/>
</dbReference>
<dbReference type="RefSeq" id="WP_246057121.1">
    <property type="nucleotide sequence ID" value="NZ_BAABAN010000017.1"/>
</dbReference>
<dbReference type="PANTHER" id="PTHR12001">
    <property type="entry name" value="GERANYLGERANYL PYROPHOSPHATE SYNTHASE"/>
    <property type="match status" value="1"/>
</dbReference>
<evidence type="ECO:0000256" key="1">
    <source>
        <dbReference type="ARBA" id="ARBA00001946"/>
    </source>
</evidence>
<evidence type="ECO:0000313" key="8">
    <source>
        <dbReference type="Proteomes" id="UP000319746"/>
    </source>
</evidence>
<comment type="similarity">
    <text evidence="2 6">Belongs to the FPP/GGPP synthase family.</text>
</comment>
<dbReference type="InterPro" id="IPR000092">
    <property type="entry name" value="Polyprenyl_synt"/>
</dbReference>
<dbReference type="EMBL" id="VFOU01000001">
    <property type="protein sequence ID" value="TQL73609.1"/>
    <property type="molecule type" value="Genomic_DNA"/>
</dbReference>
<evidence type="ECO:0000256" key="5">
    <source>
        <dbReference type="ARBA" id="ARBA00022842"/>
    </source>
</evidence>
<accession>A0A543AM34</accession>
<dbReference type="GO" id="GO:0046872">
    <property type="term" value="F:metal ion binding"/>
    <property type="evidence" value="ECO:0007669"/>
    <property type="project" value="UniProtKB-KW"/>
</dbReference>
<dbReference type="InterPro" id="IPR033749">
    <property type="entry name" value="Polyprenyl_synt_CS"/>
</dbReference>
<gene>
    <name evidence="7" type="ORF">FB556_0050</name>
</gene>
<protein>
    <submittedName>
        <fullName evidence="7">Heptaprenyl diphosphate synthase</fullName>
    </submittedName>
</protein>
<dbReference type="InterPro" id="IPR008949">
    <property type="entry name" value="Isoprenoid_synthase_dom_sf"/>
</dbReference>
<keyword evidence="8" id="KW-1185">Reference proteome</keyword>
<proteinExistence type="inferred from homology"/>
<dbReference type="GO" id="GO:0004659">
    <property type="term" value="F:prenyltransferase activity"/>
    <property type="evidence" value="ECO:0007669"/>
    <property type="project" value="InterPro"/>
</dbReference>
<dbReference type="SUPFAM" id="SSF48576">
    <property type="entry name" value="Terpenoid synthases"/>
    <property type="match status" value="1"/>
</dbReference>
<dbReference type="SFLD" id="SFLDS00005">
    <property type="entry name" value="Isoprenoid_Synthase_Type_I"/>
    <property type="match status" value="1"/>
</dbReference>
<keyword evidence="4" id="KW-0479">Metal-binding</keyword>
<evidence type="ECO:0000256" key="6">
    <source>
        <dbReference type="RuleBase" id="RU004466"/>
    </source>
</evidence>
<evidence type="ECO:0000313" key="7">
    <source>
        <dbReference type="EMBL" id="TQL73609.1"/>
    </source>
</evidence>
<name>A0A543AM34_9MICC</name>
<sequence length="348" mass="36822">MDISISLPPGIDALQEHEQLFDALLTSLSKIEEDLADALVYPDGLAQATTRHLLDAGGKRVRPIVTILSSMLADENVGSGLVDEPGKPIRQAAVALELTHLATLYHDDVMDEADQRRGVTAAHRQWSNSIAILAGDLIFARASAEMANLGPRAVREHAITFEKLVMGQLWETVGPAAGDDPLEHYLRVIDGKTASLLAASALLGALLAGGSDEVVEIAATYGGNVGMAFQLADDIIDLTSSSDTSGKVQGTDLKERVPTLPTLLLREAAAEGDTSAIKALELVDGPLDTDAELAAAVEAVASHPVIDRAWLLTQQWADKAIVALDGLQESPVKTALSDFARYVVSRDA</sequence>
<evidence type="ECO:0000256" key="2">
    <source>
        <dbReference type="ARBA" id="ARBA00006706"/>
    </source>
</evidence>
<dbReference type="Pfam" id="PF00348">
    <property type="entry name" value="polyprenyl_synt"/>
    <property type="match status" value="1"/>
</dbReference>
<comment type="caution">
    <text evidence="7">The sequence shown here is derived from an EMBL/GenBank/DDBJ whole genome shotgun (WGS) entry which is preliminary data.</text>
</comment>
<organism evidence="7 8">
    <name type="scientific">Enteractinococcus coprophilus</name>
    <dbReference type="NCBI Taxonomy" id="1027633"/>
    <lineage>
        <taxon>Bacteria</taxon>
        <taxon>Bacillati</taxon>
        <taxon>Actinomycetota</taxon>
        <taxon>Actinomycetes</taxon>
        <taxon>Micrococcales</taxon>
        <taxon>Micrococcaceae</taxon>
    </lineage>
</organism>
<dbReference type="Gene3D" id="1.10.600.10">
    <property type="entry name" value="Farnesyl Diphosphate Synthase"/>
    <property type="match status" value="1"/>
</dbReference>
<dbReference type="AlphaFoldDB" id="A0A543AM34"/>
<dbReference type="Proteomes" id="UP000319746">
    <property type="component" value="Unassembled WGS sequence"/>
</dbReference>
<evidence type="ECO:0000256" key="3">
    <source>
        <dbReference type="ARBA" id="ARBA00022679"/>
    </source>
</evidence>
<reference evidence="7 8" key="1">
    <citation type="submission" date="2019-06" db="EMBL/GenBank/DDBJ databases">
        <title>Sequencing the genomes of 1000 actinobacteria strains.</title>
        <authorList>
            <person name="Klenk H.-P."/>
        </authorList>
    </citation>
    <scope>NUCLEOTIDE SEQUENCE [LARGE SCALE GENOMIC DNA]</scope>
    <source>
        <strain evidence="7 8">DSM 24083</strain>
    </source>
</reference>
<comment type="cofactor">
    <cofactor evidence="1">
        <name>Mg(2+)</name>
        <dbReference type="ChEBI" id="CHEBI:18420"/>
    </cofactor>
</comment>
<keyword evidence="3 6" id="KW-0808">Transferase</keyword>
<dbReference type="PANTHER" id="PTHR12001:SF69">
    <property type="entry name" value="ALL TRANS-POLYPRENYL-DIPHOSPHATE SYNTHASE PDSS1"/>
    <property type="match status" value="1"/>
</dbReference>